<dbReference type="PaxDb" id="6945-B7PM42"/>
<dbReference type="Proteomes" id="UP000001555">
    <property type="component" value="Unassembled WGS sequence"/>
</dbReference>
<dbReference type="EMBL" id="DS745718">
    <property type="protein sequence ID" value="EEC07664.1"/>
    <property type="molecule type" value="Genomic_DNA"/>
</dbReference>
<gene>
    <name evidence="1" type="ORF">IscW_ISCW005941</name>
</gene>
<protein>
    <submittedName>
        <fullName evidence="1 2">Uncharacterized protein</fullName>
    </submittedName>
</protein>
<evidence type="ECO:0000313" key="1">
    <source>
        <dbReference type="EMBL" id="EEC07664.1"/>
    </source>
</evidence>
<dbReference type="InParanoid" id="B7PM42"/>
<dbReference type="VEuPathDB" id="VectorBase:ISCW005941"/>
<accession>B7PM42</accession>
<dbReference type="HOGENOM" id="CLU_2266669_0_0_1"/>
<reference evidence="1 3" key="1">
    <citation type="submission" date="2008-03" db="EMBL/GenBank/DDBJ databases">
        <title>Annotation of Ixodes scapularis.</title>
        <authorList>
            <consortium name="Ixodes scapularis Genome Project Consortium"/>
            <person name="Caler E."/>
            <person name="Hannick L.I."/>
            <person name="Bidwell S."/>
            <person name="Joardar V."/>
            <person name="Thiagarajan M."/>
            <person name="Amedeo P."/>
            <person name="Galinsky K.J."/>
            <person name="Schobel S."/>
            <person name="Inman J."/>
            <person name="Hostetler J."/>
            <person name="Miller J."/>
            <person name="Hammond M."/>
            <person name="Megy K."/>
            <person name="Lawson D."/>
            <person name="Kodira C."/>
            <person name="Sutton G."/>
            <person name="Meyer J."/>
            <person name="Hill C.A."/>
            <person name="Birren B."/>
            <person name="Nene V."/>
            <person name="Collins F."/>
            <person name="Alarcon-Chaidez F."/>
            <person name="Wikel S."/>
            <person name="Strausberg R."/>
        </authorList>
    </citation>
    <scope>NUCLEOTIDE SEQUENCE [LARGE SCALE GENOMIC DNA]</scope>
    <source>
        <strain evidence="3">Wikel</strain>
        <strain evidence="1">Wikel colony</strain>
    </source>
</reference>
<dbReference type="EMBL" id="ABJB010667964">
    <property type="status" value="NOT_ANNOTATED_CDS"/>
    <property type="molecule type" value="Genomic_DNA"/>
</dbReference>
<evidence type="ECO:0000313" key="2">
    <source>
        <dbReference type="EnsemblMetazoa" id="ISCW005941-PA"/>
    </source>
</evidence>
<dbReference type="EMBL" id="ABJB011106115">
    <property type="status" value="NOT_ANNOTATED_CDS"/>
    <property type="molecule type" value="Genomic_DNA"/>
</dbReference>
<dbReference type="AlphaFoldDB" id="B7PM42"/>
<dbReference type="EMBL" id="ABJB010433927">
    <property type="status" value="NOT_ANNOTATED_CDS"/>
    <property type="molecule type" value="Genomic_DNA"/>
</dbReference>
<sequence>MDLEQDNADFSISTVFDNGRLLVRTAGQATECSPVRVPGAYSATRCSTGRIASPFSELHPDRDSACPDCGDIEEYLLLRRGLYAPVRSAACSGSPSQILGSGL</sequence>
<dbReference type="EnsemblMetazoa" id="ISCW005941-RA">
    <property type="protein sequence ID" value="ISCW005941-PA"/>
    <property type="gene ID" value="ISCW005941"/>
</dbReference>
<organism>
    <name type="scientific">Ixodes scapularis</name>
    <name type="common">Black-legged tick</name>
    <name type="synonym">Deer tick</name>
    <dbReference type="NCBI Taxonomy" id="6945"/>
    <lineage>
        <taxon>Eukaryota</taxon>
        <taxon>Metazoa</taxon>
        <taxon>Ecdysozoa</taxon>
        <taxon>Arthropoda</taxon>
        <taxon>Chelicerata</taxon>
        <taxon>Arachnida</taxon>
        <taxon>Acari</taxon>
        <taxon>Parasitiformes</taxon>
        <taxon>Ixodida</taxon>
        <taxon>Ixodoidea</taxon>
        <taxon>Ixodidae</taxon>
        <taxon>Ixodinae</taxon>
        <taxon>Ixodes</taxon>
    </lineage>
</organism>
<keyword evidence="3" id="KW-1185">Reference proteome</keyword>
<name>B7PM42_IXOSC</name>
<reference evidence="2" key="2">
    <citation type="submission" date="2020-05" db="UniProtKB">
        <authorList>
            <consortium name="EnsemblMetazoa"/>
        </authorList>
    </citation>
    <scope>IDENTIFICATION</scope>
    <source>
        <strain evidence="2">wikel</strain>
    </source>
</reference>
<dbReference type="EMBL" id="ABJB010320935">
    <property type="status" value="NOT_ANNOTATED_CDS"/>
    <property type="molecule type" value="Genomic_DNA"/>
</dbReference>
<evidence type="ECO:0000313" key="3">
    <source>
        <dbReference type="Proteomes" id="UP000001555"/>
    </source>
</evidence>
<proteinExistence type="predicted"/>